<dbReference type="GO" id="GO:0046785">
    <property type="term" value="P:microtubule polymerization"/>
    <property type="evidence" value="ECO:0007669"/>
    <property type="project" value="InterPro"/>
</dbReference>
<dbReference type="AlphaFoldDB" id="A0A8X6QK42"/>
<evidence type="ECO:0000256" key="1">
    <source>
        <dbReference type="ARBA" id="ARBA00010994"/>
    </source>
</evidence>
<dbReference type="GO" id="GO:0015631">
    <property type="term" value="F:tubulin binding"/>
    <property type="evidence" value="ECO:0007669"/>
    <property type="project" value="InterPro"/>
</dbReference>
<reference evidence="3" key="1">
    <citation type="submission" date="2020-08" db="EMBL/GenBank/DDBJ databases">
        <title>Multicomponent nature underlies the extraordinary mechanical properties of spider dragline silk.</title>
        <authorList>
            <person name="Kono N."/>
            <person name="Nakamura H."/>
            <person name="Mori M."/>
            <person name="Yoshida Y."/>
            <person name="Ohtoshi R."/>
            <person name="Malay A.D."/>
            <person name="Moran D.A.P."/>
            <person name="Tomita M."/>
            <person name="Numata K."/>
            <person name="Arakawa K."/>
        </authorList>
    </citation>
    <scope>NUCLEOTIDE SEQUENCE</scope>
</reference>
<dbReference type="InterPro" id="IPR011992">
    <property type="entry name" value="EF-hand-dom_pair"/>
</dbReference>
<sequence length="113" mass="12309">MAEKGLQAAFDMFCQVTGMKNGQLTLDNVKKWLKQAGVIGNDTGITDEDANNAISKASEDKKTMDFEELQKCIEDVAQQKGIEPKELMDKLANSGPPKAGPITDAGGKFEKRF</sequence>
<dbReference type="SUPFAM" id="SSF47473">
    <property type="entry name" value="EF-hand"/>
    <property type="match status" value="1"/>
</dbReference>
<dbReference type="EMBL" id="BMAW01127929">
    <property type="protein sequence ID" value="GFU23245.1"/>
    <property type="molecule type" value="Genomic_DNA"/>
</dbReference>
<comment type="caution">
    <text evidence="3">The sequence shown here is derived from an EMBL/GenBank/DDBJ whole genome shotgun (WGS) entry which is preliminary data.</text>
</comment>
<name>A0A8X6QK42_NEPPI</name>
<dbReference type="Pfam" id="PF05517">
    <property type="entry name" value="p25-alpha"/>
    <property type="match status" value="1"/>
</dbReference>
<dbReference type="Proteomes" id="UP000887013">
    <property type="component" value="Unassembled WGS sequence"/>
</dbReference>
<feature type="region of interest" description="Disordered" evidence="2">
    <location>
        <begin position="89"/>
        <end position="113"/>
    </location>
</feature>
<dbReference type="InterPro" id="IPR008907">
    <property type="entry name" value="TPP/p25"/>
</dbReference>
<evidence type="ECO:0000313" key="4">
    <source>
        <dbReference type="Proteomes" id="UP000887013"/>
    </source>
</evidence>
<organism evidence="3 4">
    <name type="scientific">Nephila pilipes</name>
    <name type="common">Giant wood spider</name>
    <name type="synonym">Nephila maculata</name>
    <dbReference type="NCBI Taxonomy" id="299642"/>
    <lineage>
        <taxon>Eukaryota</taxon>
        <taxon>Metazoa</taxon>
        <taxon>Ecdysozoa</taxon>
        <taxon>Arthropoda</taxon>
        <taxon>Chelicerata</taxon>
        <taxon>Arachnida</taxon>
        <taxon>Araneae</taxon>
        <taxon>Araneomorphae</taxon>
        <taxon>Entelegynae</taxon>
        <taxon>Araneoidea</taxon>
        <taxon>Nephilidae</taxon>
        <taxon>Nephila</taxon>
    </lineage>
</organism>
<dbReference type="OrthoDB" id="6417664at2759"/>
<comment type="similarity">
    <text evidence="1">Belongs to the TPPP family.</text>
</comment>
<evidence type="ECO:0000256" key="2">
    <source>
        <dbReference type="SAM" id="MobiDB-lite"/>
    </source>
</evidence>
<protein>
    <submittedName>
        <fullName evidence="3">Uncharacterized protein</fullName>
    </submittedName>
</protein>
<evidence type="ECO:0000313" key="3">
    <source>
        <dbReference type="EMBL" id="GFU23245.1"/>
    </source>
</evidence>
<accession>A0A8X6QK42</accession>
<dbReference type="Gene3D" id="1.10.238.10">
    <property type="entry name" value="EF-hand"/>
    <property type="match status" value="1"/>
</dbReference>
<proteinExistence type="inferred from homology"/>
<keyword evidence="4" id="KW-1185">Reference proteome</keyword>
<gene>
    <name evidence="3" type="primary">AVEN_170285_1</name>
    <name evidence="3" type="ORF">NPIL_501231</name>
</gene>